<organism evidence="4">
    <name type="scientific">marine sediment metagenome</name>
    <dbReference type="NCBI Taxonomy" id="412755"/>
    <lineage>
        <taxon>unclassified sequences</taxon>
        <taxon>metagenomes</taxon>
        <taxon>ecological metagenomes</taxon>
    </lineage>
</organism>
<dbReference type="NCBIfam" id="NF007935">
    <property type="entry name" value="PRK10651.1"/>
    <property type="match status" value="1"/>
</dbReference>
<dbReference type="CDD" id="cd06170">
    <property type="entry name" value="LuxR_C_like"/>
    <property type="match status" value="1"/>
</dbReference>
<protein>
    <recommendedName>
        <fullName evidence="5">Two-component system response regulator NarL</fullName>
    </recommendedName>
</protein>
<dbReference type="SUPFAM" id="SSF52172">
    <property type="entry name" value="CheY-like"/>
    <property type="match status" value="1"/>
</dbReference>
<dbReference type="InterPro" id="IPR011006">
    <property type="entry name" value="CheY-like_superfamily"/>
</dbReference>
<evidence type="ECO:0000259" key="3">
    <source>
        <dbReference type="PROSITE" id="PS50110"/>
    </source>
</evidence>
<dbReference type="AlphaFoldDB" id="X0UG52"/>
<dbReference type="EMBL" id="BARS01021520">
    <property type="protein sequence ID" value="GAG04545.1"/>
    <property type="molecule type" value="Genomic_DNA"/>
</dbReference>
<dbReference type="InterPro" id="IPR016032">
    <property type="entry name" value="Sig_transdc_resp-reg_C-effctor"/>
</dbReference>
<dbReference type="PANTHER" id="PTHR43214:SF38">
    <property type="entry name" value="NITRATE_NITRITE RESPONSE REGULATOR PROTEIN NARL"/>
    <property type="match status" value="1"/>
</dbReference>
<dbReference type="SUPFAM" id="SSF46894">
    <property type="entry name" value="C-terminal effector domain of the bipartite response regulators"/>
    <property type="match status" value="1"/>
</dbReference>
<dbReference type="PROSITE" id="PS50043">
    <property type="entry name" value="HTH_LUXR_2"/>
    <property type="match status" value="1"/>
</dbReference>
<dbReference type="GO" id="GO:0000160">
    <property type="term" value="P:phosphorelay signal transduction system"/>
    <property type="evidence" value="ECO:0007669"/>
    <property type="project" value="InterPro"/>
</dbReference>
<accession>X0UG52</accession>
<dbReference type="Gene3D" id="3.40.50.2300">
    <property type="match status" value="1"/>
</dbReference>
<dbReference type="PROSITE" id="PS50110">
    <property type="entry name" value="RESPONSE_REGULATORY"/>
    <property type="match status" value="1"/>
</dbReference>
<comment type="caution">
    <text evidence="4">The sequence shown here is derived from an EMBL/GenBank/DDBJ whole genome shotgun (WGS) entry which is preliminary data.</text>
</comment>
<dbReference type="PROSITE" id="PS00622">
    <property type="entry name" value="HTH_LUXR_1"/>
    <property type="match status" value="1"/>
</dbReference>
<feature type="domain" description="Response regulatory" evidence="3">
    <location>
        <begin position="9"/>
        <end position="125"/>
    </location>
</feature>
<dbReference type="GO" id="GO:0003677">
    <property type="term" value="F:DNA binding"/>
    <property type="evidence" value="ECO:0007669"/>
    <property type="project" value="UniProtKB-KW"/>
</dbReference>
<dbReference type="InterPro" id="IPR000792">
    <property type="entry name" value="Tscrpt_reg_LuxR_C"/>
</dbReference>
<dbReference type="Pfam" id="PF00196">
    <property type="entry name" value="GerE"/>
    <property type="match status" value="1"/>
</dbReference>
<feature type="non-terminal residue" evidence="4">
    <location>
        <position position="210"/>
    </location>
</feature>
<evidence type="ECO:0008006" key="5">
    <source>
        <dbReference type="Google" id="ProtNLM"/>
    </source>
</evidence>
<evidence type="ECO:0000259" key="2">
    <source>
        <dbReference type="PROSITE" id="PS50043"/>
    </source>
</evidence>
<dbReference type="SMART" id="SM00421">
    <property type="entry name" value="HTH_LUXR"/>
    <property type="match status" value="1"/>
</dbReference>
<reference evidence="4" key="1">
    <citation type="journal article" date="2014" name="Front. Microbiol.">
        <title>High frequency of phylogenetically diverse reductive dehalogenase-homologous genes in deep subseafloor sedimentary metagenomes.</title>
        <authorList>
            <person name="Kawai M."/>
            <person name="Futagami T."/>
            <person name="Toyoda A."/>
            <person name="Takaki Y."/>
            <person name="Nishi S."/>
            <person name="Hori S."/>
            <person name="Arai W."/>
            <person name="Tsubouchi T."/>
            <person name="Morono Y."/>
            <person name="Uchiyama I."/>
            <person name="Ito T."/>
            <person name="Fujiyama A."/>
            <person name="Inagaki F."/>
            <person name="Takami H."/>
        </authorList>
    </citation>
    <scope>NUCLEOTIDE SEQUENCE</scope>
    <source>
        <strain evidence="4">Expedition CK06-06</strain>
    </source>
</reference>
<feature type="domain" description="HTH luxR-type" evidence="2">
    <location>
        <begin position="150"/>
        <end position="210"/>
    </location>
</feature>
<gene>
    <name evidence="4" type="ORF">S01H1_34551</name>
</gene>
<dbReference type="InterPro" id="IPR001789">
    <property type="entry name" value="Sig_transdc_resp-reg_receiver"/>
</dbReference>
<dbReference type="GO" id="GO:0006355">
    <property type="term" value="P:regulation of DNA-templated transcription"/>
    <property type="evidence" value="ECO:0007669"/>
    <property type="project" value="InterPro"/>
</dbReference>
<dbReference type="InterPro" id="IPR039420">
    <property type="entry name" value="WalR-like"/>
</dbReference>
<evidence type="ECO:0000256" key="1">
    <source>
        <dbReference type="ARBA" id="ARBA00023125"/>
    </source>
</evidence>
<sequence>MIDHEPPYTVLVIDDHPLFRKGAEQLIKLDEDFELVGEAASGEEGVELTRQLNPDLVLLDLNMRGMDGISVLKELKANEHESVVIMLTVSNSEDDIVAALRCGADGYLLKDMEPEEILVKLRRAIGGQTVLDESISTLLANVLRNENRSPPPNQIEFTSREEQIVSLIAEGKSNKAIARELGISDGTVKVHVKNVLRKLNLSSRLEAAVW</sequence>
<keyword evidence="1" id="KW-0238">DNA-binding</keyword>
<dbReference type="Pfam" id="PF00072">
    <property type="entry name" value="Response_reg"/>
    <property type="match status" value="1"/>
</dbReference>
<proteinExistence type="predicted"/>
<dbReference type="SMART" id="SM00448">
    <property type="entry name" value="REC"/>
    <property type="match status" value="1"/>
</dbReference>
<evidence type="ECO:0000313" key="4">
    <source>
        <dbReference type="EMBL" id="GAG04545.1"/>
    </source>
</evidence>
<dbReference type="PANTHER" id="PTHR43214">
    <property type="entry name" value="TWO-COMPONENT RESPONSE REGULATOR"/>
    <property type="match status" value="1"/>
</dbReference>
<name>X0UG52_9ZZZZ</name>
<dbReference type="PRINTS" id="PR00038">
    <property type="entry name" value="HTHLUXR"/>
</dbReference>